<dbReference type="Gene3D" id="3.10.290.10">
    <property type="entry name" value="RNA-binding S4 domain"/>
    <property type="match status" value="1"/>
</dbReference>
<evidence type="ECO:0000256" key="4">
    <source>
        <dbReference type="PIRSR" id="PIRSR606225-1"/>
    </source>
</evidence>
<dbReference type="GO" id="GO:0160140">
    <property type="term" value="F:23S rRNA pseudouridine(1911/1915/1917) synthase activity"/>
    <property type="evidence" value="ECO:0007669"/>
    <property type="project" value="UniProtKB-EC"/>
</dbReference>
<reference evidence="9 10" key="1">
    <citation type="submission" date="2019-07" db="EMBL/GenBank/DDBJ databases">
        <title>Genome sequencing for Ferrovibrio sp. K5.</title>
        <authorList>
            <person name="Park S.-J."/>
        </authorList>
    </citation>
    <scope>NUCLEOTIDE SEQUENCE [LARGE SCALE GENOMIC DNA]</scope>
    <source>
        <strain evidence="9 10">K5</strain>
    </source>
</reference>
<dbReference type="InterPro" id="IPR006225">
    <property type="entry name" value="PsdUridine_synth_RluC/D"/>
</dbReference>
<dbReference type="KEGG" id="fer:FNB15_17305"/>
<gene>
    <name evidence="9" type="ORF">FNB15_17305</name>
</gene>
<dbReference type="EMBL" id="CP041636">
    <property type="protein sequence ID" value="QDO98918.1"/>
    <property type="molecule type" value="Genomic_DNA"/>
</dbReference>
<dbReference type="AlphaFoldDB" id="A0A516H552"/>
<dbReference type="SUPFAM" id="SSF55120">
    <property type="entry name" value="Pseudouridine synthase"/>
    <property type="match status" value="1"/>
</dbReference>
<dbReference type="InterPro" id="IPR036986">
    <property type="entry name" value="S4_RNA-bd_sf"/>
</dbReference>
<dbReference type="OrthoDB" id="9807829at2"/>
<dbReference type="InterPro" id="IPR020103">
    <property type="entry name" value="PsdUridine_synth_cat_dom_sf"/>
</dbReference>
<dbReference type="InterPro" id="IPR006145">
    <property type="entry name" value="PsdUridine_synth_RsuA/RluA"/>
</dbReference>
<evidence type="ECO:0000256" key="5">
    <source>
        <dbReference type="PROSITE-ProRule" id="PRU00182"/>
    </source>
</evidence>
<keyword evidence="2 6" id="KW-0413">Isomerase</keyword>
<dbReference type="InterPro" id="IPR050188">
    <property type="entry name" value="RluA_PseudoU_synthase"/>
</dbReference>
<evidence type="ECO:0000313" key="9">
    <source>
        <dbReference type="EMBL" id="QDO98918.1"/>
    </source>
</evidence>
<proteinExistence type="inferred from homology"/>
<dbReference type="CDD" id="cd02869">
    <property type="entry name" value="PseudoU_synth_RluA_like"/>
    <property type="match status" value="1"/>
</dbReference>
<name>A0A516H552_9PROT</name>
<dbReference type="SUPFAM" id="SSF55174">
    <property type="entry name" value="Alpha-L RNA-binding motif"/>
    <property type="match status" value="1"/>
</dbReference>
<dbReference type="GO" id="GO:0000455">
    <property type="term" value="P:enzyme-directed rRNA pseudouridine synthesis"/>
    <property type="evidence" value="ECO:0007669"/>
    <property type="project" value="TreeGrafter"/>
</dbReference>
<comment type="similarity">
    <text evidence="1 6">Belongs to the pseudouridine synthase RluA family.</text>
</comment>
<keyword evidence="10" id="KW-1185">Reference proteome</keyword>
<evidence type="ECO:0000256" key="3">
    <source>
        <dbReference type="ARBA" id="ARBA00036882"/>
    </source>
</evidence>
<dbReference type="Proteomes" id="UP000317496">
    <property type="component" value="Chromosome"/>
</dbReference>
<comment type="catalytic activity">
    <reaction evidence="6">
        <text>a uridine in RNA = a pseudouridine in RNA</text>
        <dbReference type="Rhea" id="RHEA:48348"/>
        <dbReference type="Rhea" id="RHEA-COMP:12068"/>
        <dbReference type="Rhea" id="RHEA-COMP:12069"/>
        <dbReference type="ChEBI" id="CHEBI:65314"/>
        <dbReference type="ChEBI" id="CHEBI:65315"/>
    </reaction>
</comment>
<comment type="function">
    <text evidence="6">Responsible for synthesis of pseudouridine from uracil.</text>
</comment>
<protein>
    <recommendedName>
        <fullName evidence="6">Pseudouridine synthase</fullName>
        <ecNumber evidence="6">5.4.99.-</ecNumber>
    </recommendedName>
</protein>
<dbReference type="Gene3D" id="3.30.2350.10">
    <property type="entry name" value="Pseudouridine synthase"/>
    <property type="match status" value="1"/>
</dbReference>
<dbReference type="Pfam" id="PF00849">
    <property type="entry name" value="PseudoU_synth_2"/>
    <property type="match status" value="1"/>
</dbReference>
<accession>A0A516H552</accession>
<evidence type="ECO:0000256" key="7">
    <source>
        <dbReference type="SAM" id="MobiDB-lite"/>
    </source>
</evidence>
<dbReference type="PROSITE" id="PS50889">
    <property type="entry name" value="S4"/>
    <property type="match status" value="1"/>
</dbReference>
<dbReference type="InterPro" id="IPR006224">
    <property type="entry name" value="PsdUridine_synth_RluA-like_CS"/>
</dbReference>
<dbReference type="PROSITE" id="PS01129">
    <property type="entry name" value="PSI_RLU"/>
    <property type="match status" value="1"/>
</dbReference>
<feature type="domain" description="Pseudouridine synthase RsuA/RluA-like" evidence="8">
    <location>
        <begin position="104"/>
        <end position="254"/>
    </location>
</feature>
<evidence type="ECO:0000259" key="8">
    <source>
        <dbReference type="Pfam" id="PF00849"/>
    </source>
</evidence>
<feature type="region of interest" description="Disordered" evidence="7">
    <location>
        <begin position="62"/>
        <end position="87"/>
    </location>
</feature>
<sequence length="328" mass="35632">MSQVTTRTVSADEADLRLDRWFKRHYPWLGHAKLEKLLRTGQVRIDGGRVKAATRLETGQAIRIPPLGDPPKDDDRPRTPQPAKASPERIAELEAAVLHKDDAVIVLNKPAGLATQGGTGLTEHLDGLLGYLKFGNAERPRLVHRLDKDTSGVLLLARSASAAAKLAEALRKRDAHKLYWALVMGVPEQRMGKIDLPLAKLAGGAGERMVYDEDEGKNAVTLYRTIETAGKRAAWLGMAPLTGRTHQLRVHAAAMGTPIVGDGKYGAAEAFLTGGVSRKLHLHARGIRLAHPDGGKLEVRAPLSPHMAATWDFLGLTLDKSADAWLEE</sequence>
<organism evidence="9 10">
    <name type="scientific">Ferrovibrio terrae</name>
    <dbReference type="NCBI Taxonomy" id="2594003"/>
    <lineage>
        <taxon>Bacteria</taxon>
        <taxon>Pseudomonadati</taxon>
        <taxon>Pseudomonadota</taxon>
        <taxon>Alphaproteobacteria</taxon>
        <taxon>Rhodospirillales</taxon>
        <taxon>Rhodospirillaceae</taxon>
        <taxon>Ferrovibrio</taxon>
    </lineage>
</organism>
<evidence type="ECO:0000256" key="2">
    <source>
        <dbReference type="ARBA" id="ARBA00023235"/>
    </source>
</evidence>
<evidence type="ECO:0000313" key="10">
    <source>
        <dbReference type="Proteomes" id="UP000317496"/>
    </source>
</evidence>
<evidence type="ECO:0000256" key="1">
    <source>
        <dbReference type="ARBA" id="ARBA00010876"/>
    </source>
</evidence>
<keyword evidence="5" id="KW-0694">RNA-binding</keyword>
<dbReference type="PANTHER" id="PTHR21600:SF44">
    <property type="entry name" value="RIBOSOMAL LARGE SUBUNIT PSEUDOURIDINE SYNTHASE D"/>
    <property type="match status" value="1"/>
</dbReference>
<dbReference type="GO" id="GO:0003723">
    <property type="term" value="F:RNA binding"/>
    <property type="evidence" value="ECO:0007669"/>
    <property type="project" value="UniProtKB-KW"/>
</dbReference>
<dbReference type="EC" id="5.4.99.-" evidence="6"/>
<dbReference type="NCBIfam" id="TIGR00005">
    <property type="entry name" value="rluA_subfam"/>
    <property type="match status" value="1"/>
</dbReference>
<dbReference type="RefSeq" id="WP_144257915.1">
    <property type="nucleotide sequence ID" value="NZ_CP041636.1"/>
</dbReference>
<evidence type="ECO:0000256" key="6">
    <source>
        <dbReference type="RuleBase" id="RU362028"/>
    </source>
</evidence>
<feature type="active site" evidence="4">
    <location>
        <position position="147"/>
    </location>
</feature>
<dbReference type="PANTHER" id="PTHR21600">
    <property type="entry name" value="MITOCHONDRIAL RNA PSEUDOURIDINE SYNTHASE"/>
    <property type="match status" value="1"/>
</dbReference>
<comment type="catalytic activity">
    <reaction evidence="3">
        <text>uridine(1911/1915/1917) in 23S rRNA = pseudouridine(1911/1915/1917) in 23S rRNA</text>
        <dbReference type="Rhea" id="RHEA:42524"/>
        <dbReference type="Rhea" id="RHEA-COMP:10097"/>
        <dbReference type="Rhea" id="RHEA-COMP:10098"/>
        <dbReference type="ChEBI" id="CHEBI:65314"/>
        <dbReference type="ChEBI" id="CHEBI:65315"/>
        <dbReference type="EC" id="5.4.99.23"/>
    </reaction>
</comment>